<evidence type="ECO:0000313" key="2">
    <source>
        <dbReference type="EMBL" id="GFC96149.1"/>
    </source>
</evidence>
<dbReference type="InterPro" id="IPR043502">
    <property type="entry name" value="DNA/RNA_pol_sf"/>
</dbReference>
<evidence type="ECO:0000313" key="1">
    <source>
        <dbReference type="EMBL" id="GFC96035.1"/>
    </source>
</evidence>
<dbReference type="EMBL" id="BKCJ011158498">
    <property type="protein sequence ID" value="GFC96149.1"/>
    <property type="molecule type" value="Genomic_DNA"/>
</dbReference>
<dbReference type="InterPro" id="IPR043128">
    <property type="entry name" value="Rev_trsase/Diguanyl_cyclase"/>
</dbReference>
<keyword evidence="2" id="KW-0808">Transferase</keyword>
<dbReference type="GO" id="GO:0003964">
    <property type="term" value="F:RNA-directed DNA polymerase activity"/>
    <property type="evidence" value="ECO:0007669"/>
    <property type="project" value="UniProtKB-KW"/>
</dbReference>
<organism evidence="2">
    <name type="scientific">Tanacetum cinerariifolium</name>
    <name type="common">Dalmatian daisy</name>
    <name type="synonym">Chrysanthemum cinerariifolium</name>
    <dbReference type="NCBI Taxonomy" id="118510"/>
    <lineage>
        <taxon>Eukaryota</taxon>
        <taxon>Viridiplantae</taxon>
        <taxon>Streptophyta</taxon>
        <taxon>Embryophyta</taxon>
        <taxon>Tracheophyta</taxon>
        <taxon>Spermatophyta</taxon>
        <taxon>Magnoliopsida</taxon>
        <taxon>eudicotyledons</taxon>
        <taxon>Gunneridae</taxon>
        <taxon>Pentapetalae</taxon>
        <taxon>asterids</taxon>
        <taxon>campanulids</taxon>
        <taxon>Asterales</taxon>
        <taxon>Asteraceae</taxon>
        <taxon>Asteroideae</taxon>
        <taxon>Anthemideae</taxon>
        <taxon>Anthemidinae</taxon>
        <taxon>Tanacetum</taxon>
    </lineage>
</organism>
<protein>
    <submittedName>
        <fullName evidence="2">Putative reverse transcriptase domain-containing protein</fullName>
    </submittedName>
</protein>
<keyword evidence="2" id="KW-0548">Nucleotidyltransferase</keyword>
<dbReference type="SUPFAM" id="SSF56672">
    <property type="entry name" value="DNA/RNA polymerases"/>
    <property type="match status" value="1"/>
</dbReference>
<proteinExistence type="predicted"/>
<sequence>MRQRRRIELFSNFDCEIHYHLGKANVVADALRRKEKVKPKRVRALSMTIQSSIKEKLLAAQSKEVHFLGHVVNNNSIHVDPGKIEAMKNWKAPKTPSEIRSFLGLAGYYRRFIANYSKIFKPPTSLNQKYE</sequence>
<comment type="caution">
    <text evidence="2">The sequence shown here is derived from an EMBL/GenBank/DDBJ whole genome shotgun (WGS) entry which is preliminary data.</text>
</comment>
<dbReference type="PANTHER" id="PTHR34072:SF52">
    <property type="entry name" value="RIBONUCLEASE H"/>
    <property type="match status" value="1"/>
</dbReference>
<accession>A0A699SFW1</accession>
<dbReference type="Gene3D" id="3.30.70.270">
    <property type="match status" value="1"/>
</dbReference>
<dbReference type="PANTHER" id="PTHR34072">
    <property type="entry name" value="ENZYMATIC POLYPROTEIN-RELATED"/>
    <property type="match status" value="1"/>
</dbReference>
<dbReference type="EMBL" id="BKCJ011157876">
    <property type="protein sequence ID" value="GFC96035.1"/>
    <property type="molecule type" value="Genomic_DNA"/>
</dbReference>
<gene>
    <name evidence="1" type="ORF">Tci_868005</name>
    <name evidence="2" type="ORF">Tci_868119</name>
</gene>
<dbReference type="AlphaFoldDB" id="A0A699SFW1"/>
<keyword evidence="2" id="KW-0695">RNA-directed DNA polymerase</keyword>
<reference evidence="2" key="1">
    <citation type="journal article" date="2019" name="Sci. Rep.">
        <title>Draft genome of Tanacetum cinerariifolium, the natural source of mosquito coil.</title>
        <authorList>
            <person name="Yamashiro T."/>
            <person name="Shiraishi A."/>
            <person name="Satake H."/>
            <person name="Nakayama K."/>
        </authorList>
    </citation>
    <scope>NUCLEOTIDE SEQUENCE</scope>
</reference>
<name>A0A699SFW1_TANCI</name>